<evidence type="ECO:0000256" key="6">
    <source>
        <dbReference type="ARBA" id="ARBA00023136"/>
    </source>
</evidence>
<dbReference type="Gene3D" id="1.20.1280.290">
    <property type="match status" value="1"/>
</dbReference>
<evidence type="ECO:0000256" key="7">
    <source>
        <dbReference type="SAM" id="Phobius"/>
    </source>
</evidence>
<feature type="transmembrane region" description="Helical" evidence="7">
    <location>
        <begin position="83"/>
        <end position="104"/>
    </location>
</feature>
<dbReference type="Proteomes" id="UP000422736">
    <property type="component" value="Chromosome 4"/>
</dbReference>
<gene>
    <name evidence="8" type="primary">ERS1</name>
    <name evidence="8" type="ORF">FIM1_2792</name>
</gene>
<keyword evidence="6 7" id="KW-0472">Membrane</keyword>
<dbReference type="PANTHER" id="PTHR13131">
    <property type="entry name" value="CYSTINOSIN"/>
    <property type="match status" value="1"/>
</dbReference>
<feature type="transmembrane region" description="Helical" evidence="7">
    <location>
        <begin position="226"/>
        <end position="246"/>
    </location>
</feature>
<dbReference type="SMART" id="SM00679">
    <property type="entry name" value="CTNS"/>
    <property type="match status" value="2"/>
</dbReference>
<dbReference type="EMBL" id="CP015057">
    <property type="protein sequence ID" value="QGN16092.1"/>
    <property type="molecule type" value="Genomic_DNA"/>
</dbReference>
<dbReference type="PANTHER" id="PTHR13131:SF5">
    <property type="entry name" value="CYSTINOSIN"/>
    <property type="match status" value="1"/>
</dbReference>
<organism evidence="8 9">
    <name type="scientific">Kluyveromyces marxianus</name>
    <name type="common">Yeast</name>
    <name type="synonym">Candida kefyr</name>
    <dbReference type="NCBI Taxonomy" id="4911"/>
    <lineage>
        <taxon>Eukaryota</taxon>
        <taxon>Fungi</taxon>
        <taxon>Dikarya</taxon>
        <taxon>Ascomycota</taxon>
        <taxon>Saccharomycotina</taxon>
        <taxon>Saccharomycetes</taxon>
        <taxon>Saccharomycetales</taxon>
        <taxon>Saccharomycetaceae</taxon>
        <taxon>Kluyveromyces</taxon>
    </lineage>
</organism>
<reference evidence="8 9" key="1">
    <citation type="submission" date="2016-03" db="EMBL/GenBank/DDBJ databases">
        <title>How can Kluyveromyces marxianus grow so fast - potential evolutionary course in Saccharomyces Complex revealed by comparative genomics.</title>
        <authorList>
            <person name="Mo W."/>
            <person name="Lu W."/>
            <person name="Yang X."/>
            <person name="Qi J."/>
            <person name="Lv H."/>
        </authorList>
    </citation>
    <scope>NUCLEOTIDE SEQUENCE [LARGE SCALE GENOMIC DNA]</scope>
    <source>
        <strain evidence="8 9">FIM1</strain>
    </source>
</reference>
<name>A0ABX6EWG4_KLUMA</name>
<protein>
    <submittedName>
        <fullName evidence="8">Cystine transporter</fullName>
    </submittedName>
</protein>
<accession>A0ABX6EWG4</accession>
<dbReference type="InterPro" id="IPR006603">
    <property type="entry name" value="PQ-loop_rpt"/>
</dbReference>
<keyword evidence="4" id="KW-0677">Repeat</keyword>
<comment type="subcellular location">
    <subcellularLocation>
        <location evidence="1">Endomembrane system</location>
        <topology evidence="1">Multi-pass membrane protein</topology>
    </subcellularLocation>
</comment>
<evidence type="ECO:0000313" key="8">
    <source>
        <dbReference type="EMBL" id="QGN16092.1"/>
    </source>
</evidence>
<feature type="transmembrane region" description="Helical" evidence="7">
    <location>
        <begin position="116"/>
        <end position="136"/>
    </location>
</feature>
<keyword evidence="3 7" id="KW-0812">Transmembrane</keyword>
<evidence type="ECO:0000256" key="3">
    <source>
        <dbReference type="ARBA" id="ARBA00022692"/>
    </source>
</evidence>
<evidence type="ECO:0000313" key="9">
    <source>
        <dbReference type="Proteomes" id="UP000422736"/>
    </source>
</evidence>
<proteinExistence type="predicted"/>
<evidence type="ECO:0000256" key="2">
    <source>
        <dbReference type="ARBA" id="ARBA00022448"/>
    </source>
</evidence>
<dbReference type="InterPro" id="IPR005282">
    <property type="entry name" value="LC_transporter"/>
</dbReference>
<feature type="transmembrane region" description="Helical" evidence="7">
    <location>
        <begin position="6"/>
        <end position="22"/>
    </location>
</feature>
<keyword evidence="5 7" id="KW-1133">Transmembrane helix</keyword>
<sequence>MERLLGIVYVGCWSISVYPVLYKNWKNGNANAVSFDYVVLNTVGYVCLMVSMLLQKLLWINDGDEKVTAPEIAVPDLVYCGHGTFMCFMLLSQFLVGTSIWRFPTTIITHTRMHYIYSRIFKIVMFLVFLMTVVFLRQTLSGNMTNALLLSYCNKLSMVKILMSLTKHLPQVKHNFERKNMADFPIQSTCIDFLGSVCSLSQLILRLSSKPQGLSLMSFVTNFGKAGVGLVTLLFNIVYISQWVAYT</sequence>
<dbReference type="Pfam" id="PF04193">
    <property type="entry name" value="PQ-loop"/>
    <property type="match status" value="2"/>
</dbReference>
<feature type="transmembrane region" description="Helical" evidence="7">
    <location>
        <begin position="34"/>
        <end position="54"/>
    </location>
</feature>
<keyword evidence="2" id="KW-0813">Transport</keyword>
<evidence type="ECO:0000256" key="4">
    <source>
        <dbReference type="ARBA" id="ARBA00022737"/>
    </source>
</evidence>
<evidence type="ECO:0000256" key="5">
    <source>
        <dbReference type="ARBA" id="ARBA00022989"/>
    </source>
</evidence>
<keyword evidence="9" id="KW-1185">Reference proteome</keyword>
<evidence type="ECO:0000256" key="1">
    <source>
        <dbReference type="ARBA" id="ARBA00004127"/>
    </source>
</evidence>